<dbReference type="AlphaFoldDB" id="A0A2H0YY70"/>
<keyword evidence="1" id="KW-0472">Membrane</keyword>
<gene>
    <name evidence="2" type="ORF">COT23_01305</name>
</gene>
<comment type="caution">
    <text evidence="2">The sequence shown here is derived from an EMBL/GenBank/DDBJ whole genome shotgun (WGS) entry which is preliminary data.</text>
</comment>
<dbReference type="EMBL" id="PEXT01000026">
    <property type="protein sequence ID" value="PIS43431.1"/>
    <property type="molecule type" value="Genomic_DNA"/>
</dbReference>
<organism evidence="2 3">
    <name type="scientific">Candidatus Kaiserbacteria bacterium CG08_land_8_20_14_0_20_50_21</name>
    <dbReference type="NCBI Taxonomy" id="1974604"/>
    <lineage>
        <taxon>Bacteria</taxon>
        <taxon>Candidatus Kaiseribacteriota</taxon>
    </lineage>
</organism>
<keyword evidence="1" id="KW-1133">Transmembrane helix</keyword>
<evidence type="ECO:0000313" key="2">
    <source>
        <dbReference type="EMBL" id="PIS43431.1"/>
    </source>
</evidence>
<evidence type="ECO:0000256" key="1">
    <source>
        <dbReference type="SAM" id="Phobius"/>
    </source>
</evidence>
<accession>A0A2H0YY70</accession>
<dbReference type="Proteomes" id="UP000228687">
    <property type="component" value="Unassembled WGS sequence"/>
</dbReference>
<protein>
    <submittedName>
        <fullName evidence="2">Uncharacterized protein</fullName>
    </submittedName>
</protein>
<feature type="transmembrane region" description="Helical" evidence="1">
    <location>
        <begin position="33"/>
        <end position="53"/>
    </location>
</feature>
<sequence>MALPPTIPTSFIPQSASAAARRFRTDFVGAFGFFGYSVLGVIFALAIGVFFYGRILAATQVSKDTELAKAEATIDSATVLGFVRLRDRLNLSTTLLGNHVAFSGFFKLIETILPTTVRFTSLHLAVDDAKKVKLDGSGVAKSFNALAVASTEFAADGLIKEAVFSNIVINKDDSVSFALSAMIDPNLIAFLPSSAIPSAFATSTASTTISL</sequence>
<name>A0A2H0YY70_9BACT</name>
<proteinExistence type="predicted"/>
<evidence type="ECO:0000313" key="3">
    <source>
        <dbReference type="Proteomes" id="UP000228687"/>
    </source>
</evidence>
<reference evidence="3" key="1">
    <citation type="submission" date="2017-09" db="EMBL/GenBank/DDBJ databases">
        <title>Depth-based differentiation of microbial function through sediment-hosted aquifers and enrichment of novel symbionts in the deep terrestrial subsurface.</title>
        <authorList>
            <person name="Probst A.J."/>
            <person name="Ladd B."/>
            <person name="Jarett J.K."/>
            <person name="Geller-Mcgrath D.E."/>
            <person name="Sieber C.M.K."/>
            <person name="Emerson J.B."/>
            <person name="Anantharaman K."/>
            <person name="Thomas B.C."/>
            <person name="Malmstrom R."/>
            <person name="Stieglmeier M."/>
            <person name="Klingl A."/>
            <person name="Woyke T."/>
            <person name="Ryan C.M."/>
            <person name="Banfield J.F."/>
        </authorList>
    </citation>
    <scope>NUCLEOTIDE SEQUENCE [LARGE SCALE GENOMIC DNA]</scope>
</reference>
<keyword evidence="1" id="KW-0812">Transmembrane</keyword>